<dbReference type="FunFam" id="3.30.200.20:FF:000315">
    <property type="entry name" value="Calcium-dependent protein kinase 3"/>
    <property type="match status" value="1"/>
</dbReference>
<dbReference type="FunFam" id="1.10.238.10:FF:000178">
    <property type="entry name" value="Calmodulin-2 A"/>
    <property type="match status" value="1"/>
</dbReference>
<feature type="binding site" evidence="15">
    <location>
        <position position="221"/>
    </location>
    <ligand>
        <name>ATP</name>
        <dbReference type="ChEBI" id="CHEBI:30616"/>
    </ligand>
</feature>
<dbReference type="Pfam" id="PF00069">
    <property type="entry name" value="Pkinase"/>
    <property type="match status" value="1"/>
</dbReference>
<dbReference type="GeneID" id="40308856"/>
<accession>A0A2A9MNG8</accession>
<keyword evidence="7" id="KW-0677">Repeat</keyword>
<dbReference type="PROSITE" id="PS50011">
    <property type="entry name" value="PROTEIN_KINASE_DOM"/>
    <property type="match status" value="1"/>
</dbReference>
<dbReference type="Gene3D" id="3.30.200.20">
    <property type="entry name" value="Phosphorylase Kinase, domain 1"/>
    <property type="match status" value="1"/>
</dbReference>
<dbReference type="AlphaFoldDB" id="A0A2A9MNG8"/>
<evidence type="ECO:0000256" key="3">
    <source>
        <dbReference type="ARBA" id="ARBA00012513"/>
    </source>
</evidence>
<dbReference type="EMBL" id="NWUJ01000002">
    <property type="protein sequence ID" value="PFH37417.1"/>
    <property type="molecule type" value="Genomic_DNA"/>
</dbReference>
<evidence type="ECO:0000256" key="14">
    <source>
        <dbReference type="ARBA" id="ARBA00048679"/>
    </source>
</evidence>
<feature type="domain" description="EF-hand" evidence="17">
    <location>
        <begin position="644"/>
        <end position="675"/>
    </location>
</feature>
<comment type="cofactor">
    <cofactor evidence="1">
        <name>Mg(2+)</name>
        <dbReference type="ChEBI" id="CHEBI:18420"/>
    </cofactor>
</comment>
<proteinExistence type="inferred from homology"/>
<comment type="catalytic activity">
    <reaction evidence="13">
        <text>L-threonyl-[protein] + ATP = O-phospho-L-threonyl-[protein] + ADP + H(+)</text>
        <dbReference type="Rhea" id="RHEA:46608"/>
        <dbReference type="Rhea" id="RHEA-COMP:11060"/>
        <dbReference type="Rhea" id="RHEA-COMP:11605"/>
        <dbReference type="ChEBI" id="CHEBI:15378"/>
        <dbReference type="ChEBI" id="CHEBI:30013"/>
        <dbReference type="ChEBI" id="CHEBI:30616"/>
        <dbReference type="ChEBI" id="CHEBI:61977"/>
        <dbReference type="ChEBI" id="CHEBI:456216"/>
        <dbReference type="EC" id="2.7.11.1"/>
    </reaction>
</comment>
<dbReference type="GO" id="GO:0004674">
    <property type="term" value="F:protein serine/threonine kinase activity"/>
    <property type="evidence" value="ECO:0007669"/>
    <property type="project" value="UniProtKB-KW"/>
</dbReference>
<name>A0A2A9MNG8_BESBE</name>
<dbReference type="InterPro" id="IPR017441">
    <property type="entry name" value="Protein_kinase_ATP_BS"/>
</dbReference>
<dbReference type="OrthoDB" id="444806at2759"/>
<dbReference type="SUPFAM" id="SSF56112">
    <property type="entry name" value="Protein kinase-like (PK-like)"/>
    <property type="match status" value="1"/>
</dbReference>
<evidence type="ECO:0000259" key="16">
    <source>
        <dbReference type="PROSITE" id="PS50011"/>
    </source>
</evidence>
<keyword evidence="4" id="KW-0723">Serine/threonine-protein kinase</keyword>
<evidence type="ECO:0000256" key="13">
    <source>
        <dbReference type="ARBA" id="ARBA00047899"/>
    </source>
</evidence>
<comment type="catalytic activity">
    <reaction evidence="14">
        <text>L-seryl-[protein] + ATP = O-phospho-L-seryl-[protein] + ADP + H(+)</text>
        <dbReference type="Rhea" id="RHEA:17989"/>
        <dbReference type="Rhea" id="RHEA-COMP:9863"/>
        <dbReference type="Rhea" id="RHEA-COMP:11604"/>
        <dbReference type="ChEBI" id="CHEBI:15378"/>
        <dbReference type="ChEBI" id="CHEBI:29999"/>
        <dbReference type="ChEBI" id="CHEBI:30616"/>
        <dbReference type="ChEBI" id="CHEBI:83421"/>
        <dbReference type="ChEBI" id="CHEBI:456216"/>
        <dbReference type="EC" id="2.7.11.1"/>
    </reaction>
</comment>
<dbReference type="SMART" id="SM00220">
    <property type="entry name" value="S_TKc"/>
    <property type="match status" value="1"/>
</dbReference>
<gene>
    <name evidence="18" type="ORF">BESB_038750</name>
</gene>
<reference evidence="18 19" key="1">
    <citation type="submission" date="2017-09" db="EMBL/GenBank/DDBJ databases">
        <title>Genome sequencing of Besnoitia besnoiti strain Bb-Ger1.</title>
        <authorList>
            <person name="Schares G."/>
            <person name="Venepally P."/>
            <person name="Lorenzi H.A."/>
        </authorList>
    </citation>
    <scope>NUCLEOTIDE SEQUENCE [LARGE SCALE GENOMIC DNA]</scope>
    <source>
        <strain evidence="18 19">Bb-Ger1</strain>
    </source>
</reference>
<dbReference type="KEGG" id="bbes:BESB_038750"/>
<dbReference type="InterPro" id="IPR002048">
    <property type="entry name" value="EF_hand_dom"/>
</dbReference>
<feature type="domain" description="EF-hand" evidence="17">
    <location>
        <begin position="535"/>
        <end position="570"/>
    </location>
</feature>
<dbReference type="CDD" id="cd15898">
    <property type="entry name" value="EFh_PI-PLC"/>
    <property type="match status" value="1"/>
</dbReference>
<dbReference type="GO" id="GO:0005509">
    <property type="term" value="F:calcium ion binding"/>
    <property type="evidence" value="ECO:0007669"/>
    <property type="project" value="InterPro"/>
</dbReference>
<evidence type="ECO:0000256" key="5">
    <source>
        <dbReference type="ARBA" id="ARBA00022679"/>
    </source>
</evidence>
<dbReference type="VEuPathDB" id="ToxoDB:BESB_038750"/>
<sequence length="675" mass="76918">MQEQAAERSAPEPKLRIADPFEEDNEMLQRLTEEAFNSISNGKNTINLMQASTGLEFALKRLHPVCPLPDKAWYPAVFKNYDLDRDGEIDKESFVDILQQYHAYHYARLVKKQQRQHGVQLTVTVSGDSVSQLGWFSLSLQRRLGLSGQSASGRTSVGARGTVVDNKEQSLMLASYIMYPAHHGLCEVYKDYIFGETVGKGSFGKVQLVTNKKTGARRACKSIGIQSPDQWELIKAEIELLKALNHPNIMKLYETYQDGYTIYLIIELCHGGPLFDRIVQHYEKLRSPITEELVAHWTRQILSACAYCHERGVVHRDLKPENILFVDTTQDSPLKVIDFGLSDTMHRLRETAREVKEKRGGVGGAMARLLPTFNGRHIIPWYVRRVRMQRAGTPHYMAPEMIRGDYDEKCDIFAVGIIMYQLLSGVHPFYLPGIDNEESVKMKILNTDPPTTGAEWQCVSAQAKDLVRKLIVKNPKKRLSAAQALDHPWFQVMQGRRAQPSQLTASVFEGLRNWQNQNRLKQAVLQLLAKELNETDILELRKKFEALDQKGDGTITIDELKESMHNAGYKVIESELAAIVDSIDAQQQGFIGYNEFISALLLRRMTLQEEQLREVFNKFDVNGEGRITIDTLRKALKGSRYGQLTDEELRMIFADVDKNNDGYVDFYEFCDLMTS</sequence>
<keyword evidence="11 15" id="KW-0067">ATP-binding</keyword>
<comment type="similarity">
    <text evidence="2">Belongs to the centrin family.</text>
</comment>
<evidence type="ECO:0000313" key="18">
    <source>
        <dbReference type="EMBL" id="PFH37417.1"/>
    </source>
</evidence>
<feature type="domain" description="EF-hand" evidence="17">
    <location>
        <begin position="69"/>
        <end position="104"/>
    </location>
</feature>
<comment type="caution">
    <text evidence="18">The sequence shown here is derived from an EMBL/GenBank/DDBJ whole genome shotgun (WGS) entry which is preliminary data.</text>
</comment>
<dbReference type="InterPro" id="IPR000719">
    <property type="entry name" value="Prot_kinase_dom"/>
</dbReference>
<dbReference type="PROSITE" id="PS00108">
    <property type="entry name" value="PROTEIN_KINASE_ST"/>
    <property type="match status" value="1"/>
</dbReference>
<dbReference type="RefSeq" id="XP_029221426.1">
    <property type="nucleotide sequence ID" value="XM_029362461.1"/>
</dbReference>
<dbReference type="Gene3D" id="1.10.510.10">
    <property type="entry name" value="Transferase(Phosphotransferase) domain 1"/>
    <property type="match status" value="1"/>
</dbReference>
<dbReference type="PROSITE" id="PS00107">
    <property type="entry name" value="PROTEIN_KINASE_ATP"/>
    <property type="match status" value="1"/>
</dbReference>
<evidence type="ECO:0000256" key="7">
    <source>
        <dbReference type="ARBA" id="ARBA00022737"/>
    </source>
</evidence>
<evidence type="ECO:0000256" key="1">
    <source>
        <dbReference type="ARBA" id="ARBA00001946"/>
    </source>
</evidence>
<dbReference type="PROSITE" id="PS00018">
    <property type="entry name" value="EF_HAND_1"/>
    <property type="match status" value="1"/>
</dbReference>
<feature type="domain" description="EF-hand" evidence="17">
    <location>
        <begin position="607"/>
        <end position="642"/>
    </location>
</feature>
<evidence type="ECO:0000256" key="2">
    <source>
        <dbReference type="ARBA" id="ARBA00005253"/>
    </source>
</evidence>
<keyword evidence="9 18" id="KW-0418">Kinase</keyword>
<dbReference type="Pfam" id="PF13499">
    <property type="entry name" value="EF-hand_7"/>
    <property type="match status" value="2"/>
</dbReference>
<feature type="domain" description="Protein kinase" evidence="16">
    <location>
        <begin position="192"/>
        <end position="490"/>
    </location>
</feature>
<evidence type="ECO:0000259" key="17">
    <source>
        <dbReference type="PROSITE" id="PS50222"/>
    </source>
</evidence>
<dbReference type="CDD" id="cd00051">
    <property type="entry name" value="EFh"/>
    <property type="match status" value="1"/>
</dbReference>
<dbReference type="Proteomes" id="UP000224006">
    <property type="component" value="Chromosome II"/>
</dbReference>
<comment type="similarity">
    <text evidence="12">Belongs to the protein kinase superfamily. Ser/Thr protein kinase family. CDPK subfamily.</text>
</comment>
<evidence type="ECO:0000256" key="10">
    <source>
        <dbReference type="ARBA" id="ARBA00022837"/>
    </source>
</evidence>
<evidence type="ECO:0000256" key="12">
    <source>
        <dbReference type="ARBA" id="ARBA00024334"/>
    </source>
</evidence>
<dbReference type="InterPro" id="IPR050205">
    <property type="entry name" value="CDPK_Ser/Thr_kinases"/>
</dbReference>
<keyword evidence="6" id="KW-0479">Metal-binding</keyword>
<dbReference type="GO" id="GO:0005524">
    <property type="term" value="F:ATP binding"/>
    <property type="evidence" value="ECO:0007669"/>
    <property type="project" value="UniProtKB-UniRule"/>
</dbReference>
<dbReference type="GO" id="GO:0043226">
    <property type="term" value="C:organelle"/>
    <property type="evidence" value="ECO:0007669"/>
    <property type="project" value="UniProtKB-ARBA"/>
</dbReference>
<keyword evidence="8 15" id="KW-0547">Nucleotide-binding</keyword>
<dbReference type="SUPFAM" id="SSF47473">
    <property type="entry name" value="EF-hand"/>
    <property type="match status" value="2"/>
</dbReference>
<dbReference type="Pfam" id="PF13202">
    <property type="entry name" value="EF-hand_5"/>
    <property type="match status" value="1"/>
</dbReference>
<evidence type="ECO:0000313" key="19">
    <source>
        <dbReference type="Proteomes" id="UP000224006"/>
    </source>
</evidence>
<dbReference type="PANTHER" id="PTHR24349">
    <property type="entry name" value="SERINE/THREONINE-PROTEIN KINASE"/>
    <property type="match status" value="1"/>
</dbReference>
<organism evidence="18 19">
    <name type="scientific">Besnoitia besnoiti</name>
    <name type="common">Apicomplexan protozoan</name>
    <dbReference type="NCBI Taxonomy" id="94643"/>
    <lineage>
        <taxon>Eukaryota</taxon>
        <taxon>Sar</taxon>
        <taxon>Alveolata</taxon>
        <taxon>Apicomplexa</taxon>
        <taxon>Conoidasida</taxon>
        <taxon>Coccidia</taxon>
        <taxon>Eucoccidiorida</taxon>
        <taxon>Eimeriorina</taxon>
        <taxon>Sarcocystidae</taxon>
        <taxon>Besnoitia</taxon>
    </lineage>
</organism>
<dbReference type="STRING" id="94643.A0A2A9MNG8"/>
<keyword evidence="5" id="KW-0808">Transferase</keyword>
<dbReference type="PROSITE" id="PS50222">
    <property type="entry name" value="EF_HAND_2"/>
    <property type="match status" value="4"/>
</dbReference>
<dbReference type="InterPro" id="IPR011009">
    <property type="entry name" value="Kinase-like_dom_sf"/>
</dbReference>
<dbReference type="CDD" id="cd05117">
    <property type="entry name" value="STKc_CAMK"/>
    <property type="match status" value="1"/>
</dbReference>
<evidence type="ECO:0000256" key="9">
    <source>
        <dbReference type="ARBA" id="ARBA00022777"/>
    </source>
</evidence>
<evidence type="ECO:0000256" key="8">
    <source>
        <dbReference type="ARBA" id="ARBA00022741"/>
    </source>
</evidence>
<keyword evidence="19" id="KW-1185">Reference proteome</keyword>
<dbReference type="InterPro" id="IPR018247">
    <property type="entry name" value="EF_Hand_1_Ca_BS"/>
</dbReference>
<dbReference type="SMART" id="SM00054">
    <property type="entry name" value="EFh"/>
    <property type="match status" value="5"/>
</dbReference>
<evidence type="ECO:0000256" key="15">
    <source>
        <dbReference type="PROSITE-ProRule" id="PRU10141"/>
    </source>
</evidence>
<dbReference type="InterPro" id="IPR008271">
    <property type="entry name" value="Ser/Thr_kinase_AS"/>
</dbReference>
<protein>
    <recommendedName>
        <fullName evidence="3">non-specific serine/threonine protein kinase</fullName>
        <ecNumber evidence="3">2.7.11.1</ecNumber>
    </recommendedName>
</protein>
<dbReference type="InterPro" id="IPR011992">
    <property type="entry name" value="EF-hand-dom_pair"/>
</dbReference>
<dbReference type="Gene3D" id="1.10.238.10">
    <property type="entry name" value="EF-hand"/>
    <property type="match status" value="2"/>
</dbReference>
<dbReference type="EC" id="2.7.11.1" evidence="3"/>
<evidence type="ECO:0000256" key="11">
    <source>
        <dbReference type="ARBA" id="ARBA00022840"/>
    </source>
</evidence>
<evidence type="ECO:0000256" key="4">
    <source>
        <dbReference type="ARBA" id="ARBA00022527"/>
    </source>
</evidence>
<evidence type="ECO:0000256" key="6">
    <source>
        <dbReference type="ARBA" id="ARBA00022723"/>
    </source>
</evidence>
<keyword evidence="10" id="KW-0106">Calcium</keyword>